<evidence type="ECO:0000256" key="7">
    <source>
        <dbReference type="ARBA" id="ARBA00024197"/>
    </source>
</evidence>
<feature type="domain" description="Ancillary SecYEG translocon subunit/Cell division coordinator CpoB TPR" evidence="9">
    <location>
        <begin position="17"/>
        <end position="199"/>
    </location>
</feature>
<evidence type="ECO:0000256" key="4">
    <source>
        <dbReference type="ARBA" id="ARBA00022989"/>
    </source>
</evidence>
<evidence type="ECO:0000256" key="1">
    <source>
        <dbReference type="ARBA" id="ARBA00004401"/>
    </source>
</evidence>
<dbReference type="SUPFAM" id="SSF48452">
    <property type="entry name" value="TPR-like"/>
    <property type="match status" value="1"/>
</dbReference>
<dbReference type="EMBL" id="AVBH01000002">
    <property type="protein sequence ID" value="KGO99814.1"/>
    <property type="molecule type" value="Genomic_DNA"/>
</dbReference>
<dbReference type="PANTHER" id="PTHR38035">
    <property type="entry name" value="UPF0070 PROTEIN YFGM"/>
    <property type="match status" value="1"/>
</dbReference>
<dbReference type="Pfam" id="PF09976">
    <property type="entry name" value="TPR_21"/>
    <property type="match status" value="1"/>
</dbReference>
<comment type="caution">
    <text evidence="10">The sequence shown here is derived from an EMBL/GenBank/DDBJ whole genome shotgun (WGS) entry which is preliminary data.</text>
</comment>
<dbReference type="RefSeq" id="WP_027068913.1">
    <property type="nucleotide sequence ID" value="NZ_AUHT01000004.1"/>
</dbReference>
<evidence type="ECO:0000256" key="8">
    <source>
        <dbReference type="ARBA" id="ARBA00024235"/>
    </source>
</evidence>
<evidence type="ECO:0000256" key="6">
    <source>
        <dbReference type="ARBA" id="ARBA00023186"/>
    </source>
</evidence>
<name>A0A0A0MB71_9GAMM</name>
<evidence type="ECO:0000313" key="11">
    <source>
        <dbReference type="Proteomes" id="UP000030003"/>
    </source>
</evidence>
<proteinExistence type="inferred from homology"/>
<evidence type="ECO:0000259" key="9">
    <source>
        <dbReference type="Pfam" id="PF09976"/>
    </source>
</evidence>
<keyword evidence="11" id="KW-1185">Reference proteome</keyword>
<dbReference type="STRING" id="1385515.GCA_000423325_00359"/>
<evidence type="ECO:0000256" key="3">
    <source>
        <dbReference type="ARBA" id="ARBA00022692"/>
    </source>
</evidence>
<keyword evidence="5" id="KW-0472">Membrane</keyword>
<dbReference type="AlphaFoldDB" id="A0A0A0MB71"/>
<dbReference type="PANTHER" id="PTHR38035:SF1">
    <property type="entry name" value="ANCILLARY SECYEG TRANSLOCON SUBUNIT"/>
    <property type="match status" value="1"/>
</dbReference>
<keyword evidence="4" id="KW-1133">Transmembrane helix</keyword>
<dbReference type="InterPro" id="IPR011990">
    <property type="entry name" value="TPR-like_helical_dom_sf"/>
</dbReference>
<keyword evidence="3" id="KW-0812">Transmembrane</keyword>
<dbReference type="Proteomes" id="UP000030003">
    <property type="component" value="Unassembled WGS sequence"/>
</dbReference>
<dbReference type="GO" id="GO:0044877">
    <property type="term" value="F:protein-containing complex binding"/>
    <property type="evidence" value="ECO:0007669"/>
    <property type="project" value="InterPro"/>
</dbReference>
<dbReference type="OrthoDB" id="9789675at2"/>
<gene>
    <name evidence="10" type="ORF">N791_09770</name>
</gene>
<dbReference type="GO" id="GO:0005886">
    <property type="term" value="C:plasma membrane"/>
    <property type="evidence" value="ECO:0007669"/>
    <property type="project" value="UniProtKB-SubCell"/>
</dbReference>
<accession>A0A0A0MB71</accession>
<reference evidence="10 11" key="1">
    <citation type="submission" date="2013-08" db="EMBL/GenBank/DDBJ databases">
        <title>Genomic analysis of Lysobacter defluvii.</title>
        <authorList>
            <person name="Wang Q."/>
            <person name="Wang G."/>
        </authorList>
    </citation>
    <scope>NUCLEOTIDE SEQUENCE [LARGE SCALE GENOMIC DNA]</scope>
    <source>
        <strain evidence="10 11">IMMIB APB-9</strain>
    </source>
</reference>
<evidence type="ECO:0000256" key="2">
    <source>
        <dbReference type="ARBA" id="ARBA00022475"/>
    </source>
</evidence>
<dbReference type="Gene3D" id="1.25.40.10">
    <property type="entry name" value="Tetratricopeptide repeat domain"/>
    <property type="match status" value="1"/>
</dbReference>
<comment type="subcellular location">
    <subcellularLocation>
        <location evidence="1">Cell membrane</location>
        <topology evidence="1">Single-pass type II membrane protein</topology>
    </subcellularLocation>
</comment>
<comment type="similarity">
    <text evidence="7">Belongs to the YfgM family.</text>
</comment>
<sequence>MAIDDLLDEHEQGERVRAWLRQNGAALVGGIAIGLAAIGGWKWWGAQQEQQALAAADQYHATVAAIEAGAEDAPARIDALAEGPYRQLARLELAASQVEAGDAEGAIATLRAIESGDPLLDEVIAQRLARLLIETGKADEALQLVPATAGAGAAEIRGDAHFALEQVDQARDAYQAALQELDAASPRRGILELKLTQVGGVPAPTEPEASS</sequence>
<dbReference type="InterPro" id="IPR026039">
    <property type="entry name" value="YfgM"/>
</dbReference>
<protein>
    <recommendedName>
        <fullName evidence="8">Ancillary SecYEG translocon subunit</fullName>
    </recommendedName>
</protein>
<keyword evidence="2" id="KW-1003">Cell membrane</keyword>
<keyword evidence="6" id="KW-0143">Chaperone</keyword>
<dbReference type="InterPro" id="IPR018704">
    <property type="entry name" value="SecYEG/CpoB_TPR"/>
</dbReference>
<evidence type="ECO:0000256" key="5">
    <source>
        <dbReference type="ARBA" id="ARBA00023136"/>
    </source>
</evidence>
<dbReference type="eggNOG" id="COG2976">
    <property type="taxonomic scope" value="Bacteria"/>
</dbReference>
<organism evidence="10 11">
    <name type="scientific">Lysobacter defluvii IMMIB APB-9 = DSM 18482</name>
    <dbReference type="NCBI Taxonomy" id="1385515"/>
    <lineage>
        <taxon>Bacteria</taxon>
        <taxon>Pseudomonadati</taxon>
        <taxon>Pseudomonadota</taxon>
        <taxon>Gammaproteobacteria</taxon>
        <taxon>Lysobacterales</taxon>
        <taxon>Lysobacteraceae</taxon>
        <taxon>Novilysobacter</taxon>
    </lineage>
</organism>
<evidence type="ECO:0000313" key="10">
    <source>
        <dbReference type="EMBL" id="KGO99814.1"/>
    </source>
</evidence>